<keyword evidence="2" id="KW-0472">Membrane</keyword>
<dbReference type="AlphaFoldDB" id="A0A1R2BKR3"/>
<dbReference type="SMR" id="A0A1R2BKR3"/>
<evidence type="ECO:0000313" key="4">
    <source>
        <dbReference type="Proteomes" id="UP000187209"/>
    </source>
</evidence>
<feature type="transmembrane region" description="Helical" evidence="2">
    <location>
        <begin position="217"/>
        <end position="236"/>
    </location>
</feature>
<feature type="transmembrane region" description="Helical" evidence="2">
    <location>
        <begin position="281"/>
        <end position="302"/>
    </location>
</feature>
<dbReference type="Proteomes" id="UP000187209">
    <property type="component" value="Unassembled WGS sequence"/>
</dbReference>
<reference evidence="3 4" key="1">
    <citation type="submission" date="2016-11" db="EMBL/GenBank/DDBJ databases">
        <title>The macronuclear genome of Stentor coeruleus: a giant cell with tiny introns.</title>
        <authorList>
            <person name="Slabodnick M."/>
            <person name="Ruby J.G."/>
            <person name="Reiff S.B."/>
            <person name="Swart E.C."/>
            <person name="Gosai S."/>
            <person name="Prabakaran S."/>
            <person name="Witkowska E."/>
            <person name="Larue G.E."/>
            <person name="Fisher S."/>
            <person name="Freeman R.M."/>
            <person name="Gunawardena J."/>
            <person name="Chu W."/>
            <person name="Stover N.A."/>
            <person name="Gregory B.D."/>
            <person name="Nowacki M."/>
            <person name="Derisi J."/>
            <person name="Roy S.W."/>
            <person name="Marshall W.F."/>
            <person name="Sood P."/>
        </authorList>
    </citation>
    <scope>NUCLEOTIDE SEQUENCE [LARGE SCALE GENOMIC DNA]</scope>
    <source>
        <strain evidence="3">WM001</strain>
    </source>
</reference>
<proteinExistence type="predicted"/>
<feature type="compositionally biased region" description="Acidic residues" evidence="1">
    <location>
        <begin position="15"/>
        <end position="30"/>
    </location>
</feature>
<evidence type="ECO:0000256" key="1">
    <source>
        <dbReference type="SAM" id="MobiDB-lite"/>
    </source>
</evidence>
<sequence>MEEKPQFYIGISPGTEEDEKNQENQEDQEDQIVRTESNMSCLELKVTLGIPLLYSELSPLPQLEPCSSLPMDVKYLIEERINSKVNQKFFYLLILSINFISILSSFAYVSGLDSLLPDDDAFYNILGSITYFLLVISLLASMIMRKMILRHVCIYIYTYEGLALSLLVVFVLFSSISAARMLKSHYDVFMIYISRIIVLFLIMAFTKCYKLTHYFEIFIIIGLLGGMLESWLQFSYQFTVDSFMFSGLLVLANMVLFRLIDKHKIFKKTMLRRRNLSFFTILFCLVTNGAVIRCLTDISLYLNKG</sequence>
<keyword evidence="2" id="KW-0812">Transmembrane</keyword>
<keyword evidence="4" id="KW-1185">Reference proteome</keyword>
<feature type="transmembrane region" description="Helical" evidence="2">
    <location>
        <begin position="121"/>
        <end position="140"/>
    </location>
</feature>
<name>A0A1R2BKR3_9CILI</name>
<feature type="transmembrane region" description="Helical" evidence="2">
    <location>
        <begin position="152"/>
        <end position="176"/>
    </location>
</feature>
<accession>A0A1R2BKR3</accession>
<organism evidence="3 4">
    <name type="scientific">Stentor coeruleus</name>
    <dbReference type="NCBI Taxonomy" id="5963"/>
    <lineage>
        <taxon>Eukaryota</taxon>
        <taxon>Sar</taxon>
        <taxon>Alveolata</taxon>
        <taxon>Ciliophora</taxon>
        <taxon>Postciliodesmatophora</taxon>
        <taxon>Heterotrichea</taxon>
        <taxon>Heterotrichida</taxon>
        <taxon>Stentoridae</taxon>
        <taxon>Stentor</taxon>
    </lineage>
</organism>
<feature type="transmembrane region" description="Helical" evidence="2">
    <location>
        <begin position="242"/>
        <end position="260"/>
    </location>
</feature>
<gene>
    <name evidence="3" type="ORF">SteCoe_23057</name>
</gene>
<feature type="transmembrane region" description="Helical" evidence="2">
    <location>
        <begin position="188"/>
        <end position="205"/>
    </location>
</feature>
<feature type="region of interest" description="Disordered" evidence="1">
    <location>
        <begin position="1"/>
        <end position="30"/>
    </location>
</feature>
<evidence type="ECO:0000313" key="3">
    <source>
        <dbReference type="EMBL" id="OMJ77359.1"/>
    </source>
</evidence>
<comment type="caution">
    <text evidence="3">The sequence shown here is derived from an EMBL/GenBank/DDBJ whole genome shotgun (WGS) entry which is preliminary data.</text>
</comment>
<protein>
    <submittedName>
        <fullName evidence="3">Uncharacterized protein</fullName>
    </submittedName>
</protein>
<feature type="transmembrane region" description="Helical" evidence="2">
    <location>
        <begin position="89"/>
        <end position="109"/>
    </location>
</feature>
<evidence type="ECO:0000256" key="2">
    <source>
        <dbReference type="SAM" id="Phobius"/>
    </source>
</evidence>
<keyword evidence="2" id="KW-1133">Transmembrane helix</keyword>
<dbReference type="EMBL" id="MPUH01000579">
    <property type="protein sequence ID" value="OMJ77359.1"/>
    <property type="molecule type" value="Genomic_DNA"/>
</dbReference>